<keyword evidence="1" id="KW-0812">Transmembrane</keyword>
<dbReference type="Proteomes" id="UP000286137">
    <property type="component" value="Unassembled WGS sequence"/>
</dbReference>
<feature type="transmembrane region" description="Helical" evidence="1">
    <location>
        <begin position="66"/>
        <end position="87"/>
    </location>
</feature>
<evidence type="ECO:0000313" key="9">
    <source>
        <dbReference type="EMBL" id="RHD09494.1"/>
    </source>
</evidence>
<evidence type="ECO:0000313" key="13">
    <source>
        <dbReference type="Proteomes" id="UP000283834"/>
    </source>
</evidence>
<evidence type="ECO:0000313" key="14">
    <source>
        <dbReference type="Proteomes" id="UP000283992"/>
    </source>
</evidence>
<dbReference type="EMBL" id="QRIA01000001">
    <property type="protein sequence ID" value="RHG22339.1"/>
    <property type="molecule type" value="Genomic_DNA"/>
</dbReference>
<dbReference type="EMBL" id="JAAIRM010000018">
    <property type="protein sequence ID" value="NSI19877.1"/>
    <property type="molecule type" value="Genomic_DNA"/>
</dbReference>
<dbReference type="Proteomes" id="UP001149331">
    <property type="component" value="Unassembled WGS sequence"/>
</dbReference>
<dbReference type="Proteomes" id="UP000260808">
    <property type="component" value="Unassembled WGS sequence"/>
</dbReference>
<dbReference type="EMBL" id="QSIR01000001">
    <property type="protein sequence ID" value="RHD09494.1"/>
    <property type="molecule type" value="Genomic_DNA"/>
</dbReference>
<dbReference type="Proteomes" id="UP000283992">
    <property type="component" value="Unassembled WGS sequence"/>
</dbReference>
<evidence type="ECO:0000313" key="17">
    <source>
        <dbReference type="Proteomes" id="UP000286137"/>
    </source>
</evidence>
<feature type="transmembrane region" description="Helical" evidence="1">
    <location>
        <begin position="118"/>
        <end position="142"/>
    </location>
</feature>
<evidence type="ECO:0000313" key="5">
    <source>
        <dbReference type="EMBL" id="NSI19877.1"/>
    </source>
</evidence>
<reference evidence="2" key="4">
    <citation type="submission" date="2021-10" db="EMBL/GenBank/DDBJ databases">
        <title>Collection of gut derived symbiotic bacterial strains cultured from healthy donors.</title>
        <authorList>
            <person name="Lin H."/>
            <person name="Littmann E."/>
            <person name="Claire K."/>
            <person name="Pamer E."/>
        </authorList>
    </citation>
    <scope>NUCLEOTIDE SEQUENCE</scope>
    <source>
        <strain evidence="2">MSK.23.4</strain>
    </source>
</reference>
<evidence type="ECO:0000313" key="16">
    <source>
        <dbReference type="Proteomes" id="UP000285697"/>
    </source>
</evidence>
<dbReference type="EMBL" id="JAQMLR010000017">
    <property type="protein sequence ID" value="MDB8739910.1"/>
    <property type="molecule type" value="Genomic_DNA"/>
</dbReference>
<dbReference type="Proteomes" id="UP000284472">
    <property type="component" value="Unassembled WGS sequence"/>
</dbReference>
<dbReference type="Proteomes" id="UP000283834">
    <property type="component" value="Unassembled WGS sequence"/>
</dbReference>
<dbReference type="Proteomes" id="UP001296643">
    <property type="component" value="Unassembled WGS sequence"/>
</dbReference>
<evidence type="ECO:0000256" key="1">
    <source>
        <dbReference type="SAM" id="Phobius"/>
    </source>
</evidence>
<evidence type="ECO:0000313" key="10">
    <source>
        <dbReference type="EMBL" id="RHG22339.1"/>
    </source>
</evidence>
<reference evidence="3" key="6">
    <citation type="submission" date="2023-01" db="EMBL/GenBank/DDBJ databases">
        <title>Human gut microbiome strain richness.</title>
        <authorList>
            <person name="Chen-Liaw A."/>
        </authorList>
    </citation>
    <scope>NUCLEOTIDE SEQUENCE</scope>
    <source>
        <strain evidence="3">1001217st1_A9_1001217B_191108</strain>
    </source>
</reference>
<sequence length="188" mass="21454">MKYIRIYTESKSMNSYYYEEQTGEMFILEQSKGGNGLSVGIIAGISLVIYAFVRKIEKPISFDANLLYWISVGIGVALGVLIAGYMLKRAKRKIEKNVRIYSCGLEEKQTMAKQNHRYFFTYIFLILVMVGICAVSHFLMIWVVPSVLVYAFLNSLMCLLTILLTIAFIGNHPIKGWKIASRILRGER</sequence>
<dbReference type="EMBL" id="QSSX01000107">
    <property type="protein sequence ID" value="RGM15174.1"/>
    <property type="molecule type" value="Genomic_DNA"/>
</dbReference>
<evidence type="ECO:0000313" key="7">
    <source>
        <dbReference type="EMBL" id="RGQ65452.1"/>
    </source>
</evidence>
<dbReference type="Proteomes" id="UP000285697">
    <property type="component" value="Unassembled WGS sequence"/>
</dbReference>
<feature type="transmembrane region" description="Helical" evidence="1">
    <location>
        <begin position="35"/>
        <end position="54"/>
    </location>
</feature>
<reference evidence="5" key="3">
    <citation type="submission" date="2020-02" db="EMBL/GenBank/DDBJ databases">
        <authorList>
            <person name="Littmann E."/>
            <person name="Sorbara M."/>
        </authorList>
    </citation>
    <scope>NUCLEOTIDE SEQUENCE</scope>
    <source>
        <strain evidence="5">MSK.22.53</strain>
    </source>
</reference>
<dbReference type="Gene3D" id="1.20.58.1610">
    <property type="entry name" value="NADH:ubiquinone/plastoquinone oxidoreductase, chain 3"/>
    <property type="match status" value="1"/>
</dbReference>
<dbReference type="AlphaFoldDB" id="A0A396G382"/>
<evidence type="ECO:0000313" key="15">
    <source>
        <dbReference type="Proteomes" id="UP000284472"/>
    </source>
</evidence>
<dbReference type="InterPro" id="IPR038430">
    <property type="entry name" value="NDAH_ubi_oxred_su3_sf"/>
</dbReference>
<evidence type="ECO:0000313" key="3">
    <source>
        <dbReference type="EMBL" id="MDB8739910.1"/>
    </source>
</evidence>
<name>A0A396G382_MEDGN</name>
<organism evidence="7 17">
    <name type="scientific">Mediterraneibacter gnavus</name>
    <name type="common">Ruminococcus gnavus</name>
    <dbReference type="NCBI Taxonomy" id="33038"/>
    <lineage>
        <taxon>Bacteria</taxon>
        <taxon>Bacillati</taxon>
        <taxon>Bacillota</taxon>
        <taxon>Clostridia</taxon>
        <taxon>Lachnospirales</taxon>
        <taxon>Lachnospiraceae</taxon>
        <taxon>Mediterraneibacter</taxon>
    </lineage>
</organism>
<evidence type="ECO:0000313" key="4">
    <source>
        <dbReference type="EMBL" id="MDE1204487.1"/>
    </source>
</evidence>
<reference evidence="5" key="2">
    <citation type="journal article" date="2020" name="Cell Host Microbe">
        <title>Functional and Genomic Variation between Human-Derived Isolates of Lachnospiraceae Reveals Inter- and Intra-Species Diversity.</title>
        <authorList>
            <person name="Sorbara M.T."/>
            <person name="Littmann E.R."/>
            <person name="Fontana E."/>
            <person name="Moody T.U."/>
            <person name="Kohout C.E."/>
            <person name="Gjonbalaj M."/>
            <person name="Eaton V."/>
            <person name="Seok R."/>
            <person name="Leiner I.M."/>
            <person name="Pamer E.G."/>
        </authorList>
    </citation>
    <scope>NUCLEOTIDE SEQUENCE</scope>
    <source>
        <strain evidence="5">MSK.22.53</strain>
    </source>
</reference>
<accession>A0A396G382</accession>
<evidence type="ECO:0000313" key="2">
    <source>
        <dbReference type="EMBL" id="MCB5495605.1"/>
    </source>
</evidence>
<dbReference type="EMBL" id="JAJBNC010000049">
    <property type="protein sequence ID" value="MCB5495605.1"/>
    <property type="molecule type" value="Genomic_DNA"/>
</dbReference>
<comment type="caution">
    <text evidence="7">The sequence shown here is derived from an EMBL/GenBank/DDBJ whole genome shotgun (WGS) entry which is preliminary data.</text>
</comment>
<dbReference type="EMBL" id="QRWQ01000044">
    <property type="protein sequence ID" value="RGT34696.1"/>
    <property type="molecule type" value="Genomic_DNA"/>
</dbReference>
<dbReference type="EMBL" id="JAPZEG010000017">
    <property type="protein sequence ID" value="MDE1204487.1"/>
    <property type="molecule type" value="Genomic_DNA"/>
</dbReference>
<dbReference type="Proteomes" id="UP001211731">
    <property type="component" value="Unassembled WGS sequence"/>
</dbReference>
<reference evidence="4" key="5">
    <citation type="submission" date="2022-12" db="EMBL/GenBank/DDBJ databases">
        <title>Genome of R. gnavus strain RSHDN_120.</title>
        <authorList>
            <person name="Abdugheni R."/>
        </authorList>
    </citation>
    <scope>NUCLEOTIDE SEQUENCE</scope>
    <source>
        <strain evidence="4">RSHDN_120</strain>
    </source>
</reference>
<dbReference type="EMBL" id="QRLN01000018">
    <property type="protein sequence ID" value="RHJ09638.1"/>
    <property type="molecule type" value="Genomic_DNA"/>
</dbReference>
<evidence type="ECO:0000313" key="8">
    <source>
        <dbReference type="EMBL" id="RGT34696.1"/>
    </source>
</evidence>
<evidence type="ECO:0000313" key="11">
    <source>
        <dbReference type="EMBL" id="RHJ09638.1"/>
    </source>
</evidence>
<proteinExistence type="predicted"/>
<gene>
    <name evidence="11" type="ORF">DW142_11885</name>
    <name evidence="10" type="ORF">DW270_00195</name>
    <name evidence="9" type="ORF">DW812_01760</name>
    <name evidence="8" type="ORF">DWX36_17250</name>
    <name evidence="7" type="ORF">DWY88_11940</name>
    <name evidence="6" type="ORF">DXC31_18135</name>
    <name evidence="5" type="ORF">G4958_11025</name>
    <name evidence="2" type="ORF">LIQ10_18040</name>
    <name evidence="4" type="ORF">O4N78_13100</name>
    <name evidence="3" type="ORF">PNU63_14200</name>
</gene>
<evidence type="ECO:0000313" key="6">
    <source>
        <dbReference type="EMBL" id="RGM15174.1"/>
    </source>
</evidence>
<keyword evidence="1" id="KW-1133">Transmembrane helix</keyword>
<keyword evidence="1" id="KW-0472">Membrane</keyword>
<protein>
    <recommendedName>
        <fullName evidence="18">DUF443 family protein</fullName>
    </recommendedName>
</protein>
<evidence type="ECO:0008006" key="18">
    <source>
        <dbReference type="Google" id="ProtNLM"/>
    </source>
</evidence>
<reference evidence="12 13" key="1">
    <citation type="submission" date="2018-08" db="EMBL/GenBank/DDBJ databases">
        <title>A genome reference for cultivated species of the human gut microbiota.</title>
        <authorList>
            <person name="Zou Y."/>
            <person name="Xue W."/>
            <person name="Luo G."/>
        </authorList>
    </citation>
    <scope>NUCLEOTIDE SEQUENCE [LARGE SCALE GENOMIC DNA]</scope>
    <source>
        <strain evidence="8 13">AF19-16AC</strain>
        <strain evidence="7 17">AF27-4BH</strain>
        <strain evidence="11 14">AM12-54</strain>
        <strain evidence="10 16">AM22-7AC</strain>
        <strain evidence="9 15">AM32-6</strain>
        <strain evidence="6 12">TF01-20-2</strain>
    </source>
</reference>
<dbReference type="Proteomes" id="UP001297422">
    <property type="component" value="Unassembled WGS sequence"/>
</dbReference>
<dbReference type="EMBL" id="QRTJ01000025">
    <property type="protein sequence ID" value="RGQ65452.1"/>
    <property type="molecule type" value="Genomic_DNA"/>
</dbReference>
<feature type="transmembrane region" description="Helical" evidence="1">
    <location>
        <begin position="148"/>
        <end position="169"/>
    </location>
</feature>
<evidence type="ECO:0000313" key="12">
    <source>
        <dbReference type="Proteomes" id="UP000260808"/>
    </source>
</evidence>
<dbReference type="RefSeq" id="WP_064785702.1">
    <property type="nucleotide sequence ID" value="NZ_CAXSNP010000009.1"/>
</dbReference>